<evidence type="ECO:0008006" key="4">
    <source>
        <dbReference type="Google" id="ProtNLM"/>
    </source>
</evidence>
<name>A0A0G1JFP6_UNCKA</name>
<keyword evidence="1" id="KW-0812">Transmembrane</keyword>
<dbReference type="NCBIfam" id="TIGR01167">
    <property type="entry name" value="LPXTG_anchor"/>
    <property type="match status" value="1"/>
</dbReference>
<keyword evidence="1" id="KW-1133">Transmembrane helix</keyword>
<comment type="caution">
    <text evidence="2">The sequence shown here is derived from an EMBL/GenBank/DDBJ whole genome shotgun (WGS) entry which is preliminary data.</text>
</comment>
<gene>
    <name evidence="2" type="ORF">UW65_C0002G0001</name>
</gene>
<reference evidence="2 3" key="1">
    <citation type="journal article" date="2015" name="Nature">
        <title>rRNA introns, odd ribosomes, and small enigmatic genomes across a large radiation of phyla.</title>
        <authorList>
            <person name="Brown C.T."/>
            <person name="Hug L.A."/>
            <person name="Thomas B.C."/>
            <person name="Sharon I."/>
            <person name="Castelle C.J."/>
            <person name="Singh A."/>
            <person name="Wilkins M.J."/>
            <person name="Williams K.H."/>
            <person name="Banfield J.F."/>
        </authorList>
    </citation>
    <scope>NUCLEOTIDE SEQUENCE [LARGE SCALE GENOMIC DNA]</scope>
</reference>
<evidence type="ECO:0000313" key="2">
    <source>
        <dbReference type="EMBL" id="KKT70105.1"/>
    </source>
</evidence>
<accession>A0A0G1JFP6</accession>
<dbReference type="Proteomes" id="UP000034783">
    <property type="component" value="Unassembled WGS sequence"/>
</dbReference>
<keyword evidence="1" id="KW-0472">Membrane</keyword>
<organism evidence="2 3">
    <name type="scientific">candidate division WWE3 bacterium GW2011_GWB1_44_4</name>
    <dbReference type="NCBI Taxonomy" id="1619116"/>
    <lineage>
        <taxon>Bacteria</taxon>
        <taxon>Katanobacteria</taxon>
    </lineage>
</organism>
<dbReference type="AlphaFoldDB" id="A0A0G1JFP6"/>
<feature type="transmembrane region" description="Helical" evidence="1">
    <location>
        <begin position="76"/>
        <end position="93"/>
    </location>
</feature>
<sequence>GSGLTEYWDSFEPGESKTFVIKAVVKDSEYDRKNFEKCVVNKARVEYKGDNEGSDTATVCYSDKEPTELPKTGGESALIGALGLGLASLGVTIKKVKAKILKAK</sequence>
<dbReference type="EMBL" id="LCJD01000002">
    <property type="protein sequence ID" value="KKT70105.1"/>
    <property type="molecule type" value="Genomic_DNA"/>
</dbReference>
<protein>
    <recommendedName>
        <fullName evidence="4">Gram-positive cocci surface proteins LPxTG domain-containing protein</fullName>
    </recommendedName>
</protein>
<proteinExistence type="predicted"/>
<evidence type="ECO:0000256" key="1">
    <source>
        <dbReference type="SAM" id="Phobius"/>
    </source>
</evidence>
<evidence type="ECO:0000313" key="3">
    <source>
        <dbReference type="Proteomes" id="UP000034783"/>
    </source>
</evidence>
<feature type="non-terminal residue" evidence="2">
    <location>
        <position position="1"/>
    </location>
</feature>